<dbReference type="PROSITE" id="PS00109">
    <property type="entry name" value="PROTEIN_KINASE_TYR"/>
    <property type="match status" value="1"/>
</dbReference>
<dbReference type="GO" id="GO:0005737">
    <property type="term" value="C:cytoplasm"/>
    <property type="evidence" value="ECO:0007669"/>
    <property type="project" value="UniProtKB-SubCell"/>
</dbReference>
<comment type="catalytic activity">
    <reaction evidence="12">
        <text>L-tyrosyl-[protein] + ATP = O-phospho-L-tyrosyl-[protein] + ADP + H(+)</text>
        <dbReference type="Rhea" id="RHEA:10596"/>
        <dbReference type="Rhea" id="RHEA-COMP:10136"/>
        <dbReference type="Rhea" id="RHEA-COMP:20101"/>
        <dbReference type="ChEBI" id="CHEBI:15378"/>
        <dbReference type="ChEBI" id="CHEBI:30616"/>
        <dbReference type="ChEBI" id="CHEBI:46858"/>
        <dbReference type="ChEBI" id="CHEBI:61978"/>
        <dbReference type="ChEBI" id="CHEBI:456216"/>
        <dbReference type="EC" id="2.7.10.1"/>
    </reaction>
</comment>
<dbReference type="GO" id="GO:0004714">
    <property type="term" value="F:transmembrane receptor protein tyrosine kinase activity"/>
    <property type="evidence" value="ECO:0007669"/>
    <property type="project" value="UniProtKB-EC"/>
</dbReference>
<dbReference type="InterPro" id="IPR000719">
    <property type="entry name" value="Prot_kinase_dom"/>
</dbReference>
<feature type="binding site" evidence="16">
    <location>
        <position position="224"/>
    </location>
    <ligand>
        <name>ATP</name>
        <dbReference type="ChEBI" id="CHEBI:30616"/>
    </ligand>
</feature>
<dbReference type="GO" id="GO:0005886">
    <property type="term" value="C:plasma membrane"/>
    <property type="evidence" value="ECO:0007669"/>
    <property type="project" value="UniProtKB-SubCell"/>
</dbReference>
<evidence type="ECO:0000256" key="2">
    <source>
        <dbReference type="ARBA" id="ARBA00004496"/>
    </source>
</evidence>
<keyword evidence="10" id="KW-0472">Membrane</keyword>
<evidence type="ECO:0000256" key="16">
    <source>
        <dbReference type="PIRSR" id="PIRSR000615-2"/>
    </source>
</evidence>
<dbReference type="GO" id="GO:0005524">
    <property type="term" value="F:ATP binding"/>
    <property type="evidence" value="ECO:0007669"/>
    <property type="project" value="UniProtKB-UniRule"/>
</dbReference>
<accession>A0A183CY46</accession>
<keyword evidence="3" id="KW-1003">Cell membrane</keyword>
<protein>
    <submittedName>
        <fullName evidence="22">Protein kinase domain-containing protein</fullName>
    </submittedName>
</protein>
<sequence length="366" mass="41508">MTYFTGRADSRITSRLIISLKKGTITELINWHILTQTPLSESSHAILKKGIERPKWLIKSSQVRLIKKLGQGAFGEVFFGEYTDEDSRVYPAAVKTMHEKASRVARLSFLKEARIMRKFDHPNIVHIFGIVVDQSPMLILMELCPGCIFLLLNCDFGTTFQFQATKGNFEPSSVFLAGGSALSFLRKYRGRILPEVKMRFVTESAAGMEYLEQKNCIHRDVAARNCLLTSNNHVKISDFGMSDEKTIIQDKSLDKVPIKWLAPETMQTRIYTIKSDVWSFGIMVWEIYSEGYEPYPSLSNIQTRAKIIVQNYRMSMPEGTPPEISALVAKCWAKEPADRPSFAQIVQELKEITTLSTAESSSPEQE</sequence>
<feature type="binding site" evidence="18">
    <location>
        <position position="95"/>
    </location>
    <ligand>
        <name>ATP</name>
        <dbReference type="ChEBI" id="CHEBI:30616"/>
    </ligand>
</feature>
<feature type="binding site" evidence="17">
    <location>
        <position position="238"/>
    </location>
    <ligand>
        <name>Mg(2+)</name>
        <dbReference type="ChEBI" id="CHEBI:18420"/>
    </ligand>
</feature>
<reference evidence="22" key="1">
    <citation type="submission" date="2016-06" db="UniProtKB">
        <authorList>
            <consortium name="WormBaseParasite"/>
        </authorList>
    </citation>
    <scope>IDENTIFICATION</scope>
</reference>
<evidence type="ECO:0000256" key="3">
    <source>
        <dbReference type="ARBA" id="ARBA00022475"/>
    </source>
</evidence>
<dbReference type="FunFam" id="1.10.510.10:FF:001512">
    <property type="entry name" value="Receptor tyrosine-protein kinase erbB-2"/>
    <property type="match status" value="1"/>
</dbReference>
<dbReference type="SMART" id="SM00219">
    <property type="entry name" value="TyrKc"/>
    <property type="match status" value="1"/>
</dbReference>
<evidence type="ECO:0000256" key="6">
    <source>
        <dbReference type="ARBA" id="ARBA00022741"/>
    </source>
</evidence>
<keyword evidence="6 16" id="KW-0547">Nucleotide-binding</keyword>
<comment type="similarity">
    <text evidence="14">Belongs to the protein kinase superfamily. Tyr protein kinase family. Fes/fps subfamily.</text>
</comment>
<evidence type="ECO:0000256" key="12">
    <source>
        <dbReference type="ARBA" id="ARBA00051243"/>
    </source>
</evidence>
<keyword evidence="7" id="KW-0418">Kinase</keyword>
<evidence type="ECO:0000256" key="13">
    <source>
        <dbReference type="ARBA" id="ARBA00051245"/>
    </source>
</evidence>
<dbReference type="PANTHER" id="PTHR24418">
    <property type="entry name" value="TYROSINE-PROTEIN KINASE"/>
    <property type="match status" value="1"/>
</dbReference>
<comment type="catalytic activity">
    <reaction evidence="13">
        <text>L-tyrosyl-[protein] + ATP = O-phospho-L-tyrosyl-[protein] + ADP + H(+)</text>
        <dbReference type="Rhea" id="RHEA:10596"/>
        <dbReference type="Rhea" id="RHEA-COMP:10136"/>
        <dbReference type="Rhea" id="RHEA-COMP:20101"/>
        <dbReference type="ChEBI" id="CHEBI:15378"/>
        <dbReference type="ChEBI" id="CHEBI:30616"/>
        <dbReference type="ChEBI" id="CHEBI:46858"/>
        <dbReference type="ChEBI" id="CHEBI:61978"/>
        <dbReference type="ChEBI" id="CHEBI:456216"/>
        <dbReference type="EC" id="2.7.10.2"/>
    </reaction>
</comment>
<dbReference type="Gene3D" id="1.10.510.10">
    <property type="entry name" value="Transferase(Phosphotransferase) domain 1"/>
    <property type="match status" value="1"/>
</dbReference>
<dbReference type="Pfam" id="PF07714">
    <property type="entry name" value="PK_Tyr_Ser-Thr"/>
    <property type="match status" value="2"/>
</dbReference>
<dbReference type="InterPro" id="IPR011009">
    <property type="entry name" value="Kinase-like_dom_sf"/>
</dbReference>
<dbReference type="CDD" id="cd00192">
    <property type="entry name" value="PTKc"/>
    <property type="match status" value="1"/>
</dbReference>
<dbReference type="PRINTS" id="PR00109">
    <property type="entry name" value="TYRKINASE"/>
</dbReference>
<dbReference type="PROSITE" id="PS00107">
    <property type="entry name" value="PROTEIN_KINASE_ATP"/>
    <property type="match status" value="1"/>
</dbReference>
<evidence type="ECO:0000256" key="10">
    <source>
        <dbReference type="ARBA" id="ARBA00023136"/>
    </source>
</evidence>
<evidence type="ECO:0000256" key="9">
    <source>
        <dbReference type="ARBA" id="ARBA00022999"/>
    </source>
</evidence>
<dbReference type="FunFam" id="3.30.200.20:FF:000194">
    <property type="entry name" value="protein-tyrosine kinase 2-beta isoform X1"/>
    <property type="match status" value="1"/>
</dbReference>
<keyword evidence="8 16" id="KW-0067">ATP-binding</keyword>
<dbReference type="WBParaSite" id="GPUH_0000139001-mRNA-1">
    <property type="protein sequence ID" value="GPUH_0000139001-mRNA-1"/>
    <property type="gene ID" value="GPUH_0000139001"/>
</dbReference>
<dbReference type="PROSITE" id="PS50011">
    <property type="entry name" value="PROTEIN_KINASE_DOM"/>
    <property type="match status" value="1"/>
</dbReference>
<dbReference type="InterPro" id="IPR020635">
    <property type="entry name" value="Tyr_kinase_cat_dom"/>
</dbReference>
<comment type="subcellular location">
    <subcellularLocation>
        <location evidence="1">Cell membrane</location>
        <topology evidence="1">Peripheral membrane protein</topology>
    </subcellularLocation>
    <subcellularLocation>
        <location evidence="2">Cytoplasm</location>
    </subcellularLocation>
</comment>
<evidence type="ECO:0000256" key="8">
    <source>
        <dbReference type="ARBA" id="ARBA00022840"/>
    </source>
</evidence>
<dbReference type="InterPro" id="IPR050198">
    <property type="entry name" value="Non-receptor_tyrosine_kinases"/>
</dbReference>
<feature type="domain" description="Protein kinase" evidence="19">
    <location>
        <begin position="63"/>
        <end position="355"/>
    </location>
</feature>
<dbReference type="Proteomes" id="UP000271098">
    <property type="component" value="Unassembled WGS sequence"/>
</dbReference>
<evidence type="ECO:0000256" key="15">
    <source>
        <dbReference type="PIRSR" id="PIRSR000615-1"/>
    </source>
</evidence>
<dbReference type="InterPro" id="IPR001245">
    <property type="entry name" value="Ser-Thr/Tyr_kinase_cat_dom"/>
</dbReference>
<keyword evidence="11" id="KW-0829">Tyrosine-protein kinase</keyword>
<keyword evidence="4" id="KW-0963">Cytoplasm</keyword>
<evidence type="ECO:0000313" key="20">
    <source>
        <dbReference type="EMBL" id="VDK29934.1"/>
    </source>
</evidence>
<feature type="active site" description="Proton acceptor" evidence="15">
    <location>
        <position position="220"/>
    </location>
</feature>
<evidence type="ECO:0000313" key="21">
    <source>
        <dbReference type="Proteomes" id="UP000271098"/>
    </source>
</evidence>
<feature type="binding site" evidence="17">
    <location>
        <position position="225"/>
    </location>
    <ligand>
        <name>Mg(2+)</name>
        <dbReference type="ChEBI" id="CHEBI:18420"/>
    </ligand>
</feature>
<evidence type="ECO:0000313" key="22">
    <source>
        <dbReference type="WBParaSite" id="GPUH_0000139001-mRNA-1"/>
    </source>
</evidence>
<gene>
    <name evidence="20" type="ORF">GPUH_LOCUS1387</name>
</gene>
<proteinExistence type="inferred from homology"/>
<evidence type="ECO:0000256" key="11">
    <source>
        <dbReference type="ARBA" id="ARBA00023137"/>
    </source>
</evidence>
<dbReference type="GO" id="GO:0048680">
    <property type="term" value="P:positive regulation of axon regeneration"/>
    <property type="evidence" value="ECO:0007669"/>
    <property type="project" value="UniProtKB-ARBA"/>
</dbReference>
<reference evidence="20 21" key="2">
    <citation type="submission" date="2018-11" db="EMBL/GenBank/DDBJ databases">
        <authorList>
            <consortium name="Pathogen Informatics"/>
        </authorList>
    </citation>
    <scope>NUCLEOTIDE SEQUENCE [LARGE SCALE GENOMIC DNA]</scope>
</reference>
<evidence type="ECO:0000256" key="18">
    <source>
        <dbReference type="PROSITE-ProRule" id="PRU10141"/>
    </source>
</evidence>
<keyword evidence="17" id="KW-0479">Metal-binding</keyword>
<evidence type="ECO:0000256" key="4">
    <source>
        <dbReference type="ARBA" id="ARBA00022490"/>
    </source>
</evidence>
<dbReference type="EMBL" id="UYRT01001659">
    <property type="protein sequence ID" value="VDK29934.1"/>
    <property type="molecule type" value="Genomic_DNA"/>
</dbReference>
<evidence type="ECO:0000256" key="1">
    <source>
        <dbReference type="ARBA" id="ARBA00004202"/>
    </source>
</evidence>
<dbReference type="GO" id="GO:0061564">
    <property type="term" value="P:axon development"/>
    <property type="evidence" value="ECO:0007669"/>
    <property type="project" value="UniProtKB-ARBA"/>
</dbReference>
<dbReference type="InterPro" id="IPR008266">
    <property type="entry name" value="Tyr_kinase_AS"/>
</dbReference>
<name>A0A183CY46_9BILA</name>
<evidence type="ECO:0000256" key="14">
    <source>
        <dbReference type="ARBA" id="ARBA00061333"/>
    </source>
</evidence>
<evidence type="ECO:0000256" key="7">
    <source>
        <dbReference type="ARBA" id="ARBA00022777"/>
    </source>
</evidence>
<organism evidence="22">
    <name type="scientific">Gongylonema pulchrum</name>
    <dbReference type="NCBI Taxonomy" id="637853"/>
    <lineage>
        <taxon>Eukaryota</taxon>
        <taxon>Metazoa</taxon>
        <taxon>Ecdysozoa</taxon>
        <taxon>Nematoda</taxon>
        <taxon>Chromadorea</taxon>
        <taxon>Rhabditida</taxon>
        <taxon>Spirurina</taxon>
        <taxon>Spiruromorpha</taxon>
        <taxon>Spiruroidea</taxon>
        <taxon>Gongylonematidae</taxon>
        <taxon>Gongylonema</taxon>
    </lineage>
</organism>
<dbReference type="AlphaFoldDB" id="A0A183CY46"/>
<dbReference type="GO" id="GO:0004715">
    <property type="term" value="F:non-membrane spanning protein tyrosine kinase activity"/>
    <property type="evidence" value="ECO:0007669"/>
    <property type="project" value="UniProtKB-EC"/>
</dbReference>
<dbReference type="SUPFAM" id="SSF56112">
    <property type="entry name" value="Protein kinase-like (PK-like)"/>
    <property type="match status" value="1"/>
</dbReference>
<keyword evidence="17" id="KW-0460">Magnesium</keyword>
<dbReference type="InterPro" id="IPR017441">
    <property type="entry name" value="Protein_kinase_ATP_BS"/>
</dbReference>
<evidence type="ECO:0000256" key="5">
    <source>
        <dbReference type="ARBA" id="ARBA00022679"/>
    </source>
</evidence>
<dbReference type="GO" id="GO:0046872">
    <property type="term" value="F:metal ion binding"/>
    <property type="evidence" value="ECO:0007669"/>
    <property type="project" value="UniProtKB-KW"/>
</dbReference>
<evidence type="ECO:0000259" key="19">
    <source>
        <dbReference type="PROSITE" id="PS50011"/>
    </source>
</evidence>
<keyword evidence="9" id="KW-0727">SH2 domain</keyword>
<dbReference type="OrthoDB" id="535945at2759"/>
<evidence type="ECO:0000256" key="17">
    <source>
        <dbReference type="PIRSR" id="PIRSR000615-3"/>
    </source>
</evidence>
<keyword evidence="21" id="KW-1185">Reference proteome</keyword>
<dbReference type="PIRSF" id="PIRSF000615">
    <property type="entry name" value="TyrPK_CSF1-R"/>
    <property type="match status" value="1"/>
</dbReference>
<keyword evidence="5" id="KW-0808">Transferase</keyword>
<dbReference type="Gene3D" id="3.30.200.20">
    <property type="entry name" value="Phosphorylase Kinase, domain 1"/>
    <property type="match status" value="1"/>
</dbReference>